<dbReference type="Gene3D" id="1.10.10.60">
    <property type="entry name" value="Homeodomain-like"/>
    <property type="match status" value="1"/>
</dbReference>
<protein>
    <submittedName>
        <fullName evidence="5">AraC family transcriptional regulator</fullName>
    </submittedName>
</protein>
<dbReference type="Proteomes" id="UP000509322">
    <property type="component" value="Chromosome 2"/>
</dbReference>
<dbReference type="RefSeq" id="WP_024844866.1">
    <property type="nucleotide sequence ID" value="NZ_CP038203.1"/>
</dbReference>
<dbReference type="Pfam" id="PF12833">
    <property type="entry name" value="HTH_18"/>
    <property type="match status" value="1"/>
</dbReference>
<feature type="domain" description="HTH araC/xylS-type" evidence="4">
    <location>
        <begin position="247"/>
        <end position="343"/>
    </location>
</feature>
<dbReference type="PROSITE" id="PS01124">
    <property type="entry name" value="HTH_ARAC_FAMILY_2"/>
    <property type="match status" value="1"/>
</dbReference>
<dbReference type="PANTHER" id="PTHR47894:SF1">
    <property type="entry name" value="HTH-TYPE TRANSCRIPTIONAL REGULATOR VQSM"/>
    <property type="match status" value="1"/>
</dbReference>
<sequence>MKPAAMLPLPDERIYAPYKIGALVEILAEQGIPPSESLKGSGVDMDDLKDPFALTSMRQYMTVCLNALDLSQDPTTPFKLGARLRVSAYGMYGYALLSCLSLRDYFRLAIKYRRLATPPMAIEWSEYDELAVWSFPDIFVLNPSQDLRRFLLEQQFSLHVTHLQDVAGKTCPPLRASFSHPAPEHAGIYEQYLNCPCFFEQPRCELVYERAVLDQKPVMAHPLTSVLMQETCDRLIGQAKTSLGASGSVYRILMERPGEFPDMEAVADKLNMTSRTLRRRLEAEGTAFQAIADDVRSTLAQEYLATTKMSVFDIAMLLGFSDAAGFRKALKRWTGKGPREFRQ</sequence>
<dbReference type="InterPro" id="IPR009057">
    <property type="entry name" value="Homeodomain-like_sf"/>
</dbReference>
<proteinExistence type="predicted"/>
<dbReference type="InterPro" id="IPR032687">
    <property type="entry name" value="AraC-type_N"/>
</dbReference>
<evidence type="ECO:0000259" key="4">
    <source>
        <dbReference type="PROSITE" id="PS01124"/>
    </source>
</evidence>
<dbReference type="EMBL" id="CP058690">
    <property type="protein sequence ID" value="QLH14971.1"/>
    <property type="molecule type" value="Genomic_DNA"/>
</dbReference>
<reference evidence="5 6" key="1">
    <citation type="submission" date="2020-07" db="EMBL/GenBank/DDBJ databases">
        <title>The complete genome of Paracoccus pantotrophus ACCC 10489.</title>
        <authorList>
            <person name="Si Y."/>
        </authorList>
    </citation>
    <scope>NUCLEOTIDE SEQUENCE [LARGE SCALE GENOMIC DNA]</scope>
    <source>
        <strain evidence="5 6">ACCC10489</strain>
    </source>
</reference>
<dbReference type="GO" id="GO:0003700">
    <property type="term" value="F:DNA-binding transcription factor activity"/>
    <property type="evidence" value="ECO:0007669"/>
    <property type="project" value="InterPro"/>
</dbReference>
<evidence type="ECO:0000256" key="2">
    <source>
        <dbReference type="ARBA" id="ARBA00023125"/>
    </source>
</evidence>
<evidence type="ECO:0000256" key="3">
    <source>
        <dbReference type="ARBA" id="ARBA00023163"/>
    </source>
</evidence>
<keyword evidence="2" id="KW-0238">DNA-binding</keyword>
<gene>
    <name evidence="5" type="ORF">HYQ43_11975</name>
</gene>
<evidence type="ECO:0000313" key="5">
    <source>
        <dbReference type="EMBL" id="QLH14971.1"/>
    </source>
</evidence>
<organism evidence="5 6">
    <name type="scientific">Paracoccus pantotrophus</name>
    <name type="common">Thiosphaera pantotropha</name>
    <dbReference type="NCBI Taxonomy" id="82367"/>
    <lineage>
        <taxon>Bacteria</taxon>
        <taxon>Pseudomonadati</taxon>
        <taxon>Pseudomonadota</taxon>
        <taxon>Alphaproteobacteria</taxon>
        <taxon>Rhodobacterales</taxon>
        <taxon>Paracoccaceae</taxon>
        <taxon>Paracoccus</taxon>
    </lineage>
</organism>
<evidence type="ECO:0000256" key="1">
    <source>
        <dbReference type="ARBA" id="ARBA00023015"/>
    </source>
</evidence>
<accession>A0A7H9BYS7</accession>
<dbReference type="SMART" id="SM00342">
    <property type="entry name" value="HTH_ARAC"/>
    <property type="match status" value="1"/>
</dbReference>
<dbReference type="AlphaFoldDB" id="A0A7H9BYS7"/>
<dbReference type="GO" id="GO:0000976">
    <property type="term" value="F:transcription cis-regulatory region binding"/>
    <property type="evidence" value="ECO:0007669"/>
    <property type="project" value="TreeGrafter"/>
</dbReference>
<keyword evidence="3" id="KW-0804">Transcription</keyword>
<dbReference type="Pfam" id="PF12625">
    <property type="entry name" value="Arabinose_bd"/>
    <property type="match status" value="1"/>
</dbReference>
<keyword evidence="1" id="KW-0805">Transcription regulation</keyword>
<dbReference type="PANTHER" id="PTHR47894">
    <property type="entry name" value="HTH-TYPE TRANSCRIPTIONAL REGULATOR GADX"/>
    <property type="match status" value="1"/>
</dbReference>
<name>A0A7H9BYS7_PARPN</name>
<dbReference type="InterPro" id="IPR018060">
    <property type="entry name" value="HTH_AraC"/>
</dbReference>
<evidence type="ECO:0000313" key="6">
    <source>
        <dbReference type="Proteomes" id="UP000509322"/>
    </source>
</evidence>
<dbReference type="GO" id="GO:0005829">
    <property type="term" value="C:cytosol"/>
    <property type="evidence" value="ECO:0007669"/>
    <property type="project" value="TreeGrafter"/>
</dbReference>
<dbReference type="SUPFAM" id="SSF46689">
    <property type="entry name" value="Homeodomain-like"/>
    <property type="match status" value="1"/>
</dbReference>